<keyword evidence="2" id="KW-1185">Reference proteome</keyword>
<dbReference type="Gene3D" id="3.40.30.10">
    <property type="entry name" value="Glutaredoxin"/>
    <property type="match status" value="1"/>
</dbReference>
<dbReference type="OrthoDB" id="6120799at2"/>
<reference evidence="1 2" key="1">
    <citation type="submission" date="2019-06" db="EMBL/GenBank/DDBJ databases">
        <authorList>
            <person name="Yang Y."/>
        </authorList>
    </citation>
    <scope>NUCLEOTIDE SEQUENCE [LARGE SCALE GENOMIC DNA]</scope>
    <source>
        <strain evidence="1 2">BIT-26</strain>
    </source>
</reference>
<protein>
    <submittedName>
        <fullName evidence="1">Thioredoxin family protein</fullName>
    </submittedName>
</protein>
<gene>
    <name evidence="1" type="ORF">FKM52_01200</name>
</gene>
<proteinExistence type="predicted"/>
<accession>A0A506VFH0</accession>
<dbReference type="AlphaFoldDB" id="A0A506VFH0"/>
<evidence type="ECO:0000313" key="2">
    <source>
        <dbReference type="Proteomes" id="UP000319523"/>
    </source>
</evidence>
<dbReference type="Pfam" id="PF14595">
    <property type="entry name" value="Thioredoxin_9"/>
    <property type="match status" value="1"/>
</dbReference>
<dbReference type="EMBL" id="VHQI01000001">
    <property type="protein sequence ID" value="TPW44358.1"/>
    <property type="molecule type" value="Genomic_DNA"/>
</dbReference>
<dbReference type="Proteomes" id="UP000319523">
    <property type="component" value="Unassembled WGS sequence"/>
</dbReference>
<comment type="caution">
    <text evidence="1">The sequence shown here is derived from an EMBL/GenBank/DDBJ whole genome shotgun (WGS) entry which is preliminary data.</text>
</comment>
<name>A0A506VFH0_9GAMM</name>
<sequence>MADHPFSWRKAMSEFAALFKQGKSPEEFINTGTPEQIADLRRWQALLETQDAAIEQALAPARQIGEGFRLLVAAEMWCPDCHRNIPPMALLCQRLPVAIAIITRDEAQPLIDLTGVEKVKIPFAVVLDATFTPRGLFIERPASVVNGGAAELEAYRRGDLLVETISDITALLASAQ</sequence>
<organism evidence="1 2">
    <name type="scientific">Mixta tenebrionis</name>
    <dbReference type="NCBI Taxonomy" id="2562439"/>
    <lineage>
        <taxon>Bacteria</taxon>
        <taxon>Pseudomonadati</taxon>
        <taxon>Pseudomonadota</taxon>
        <taxon>Gammaproteobacteria</taxon>
        <taxon>Enterobacterales</taxon>
        <taxon>Erwiniaceae</taxon>
        <taxon>Mixta</taxon>
    </lineage>
</organism>
<evidence type="ECO:0000313" key="1">
    <source>
        <dbReference type="EMBL" id="TPW44358.1"/>
    </source>
</evidence>